<protein>
    <submittedName>
        <fullName evidence="7">DUF4870 domain-containing protein</fullName>
    </submittedName>
</protein>
<evidence type="ECO:0000256" key="6">
    <source>
        <dbReference type="SAM" id="Phobius"/>
    </source>
</evidence>
<reference evidence="7 8" key="1">
    <citation type="submission" date="2024-03" db="EMBL/GenBank/DDBJ databases">
        <title>A Dehalogenimonas Isolated from Estuarine Sediments Dihaloeliminates Chlorinated Alkanes.</title>
        <authorList>
            <person name="Yang Y."/>
            <person name="Wang H."/>
        </authorList>
    </citation>
    <scope>NUCLEOTIDE SEQUENCE [LARGE SCALE GENOMIC DNA]</scope>
    <source>
        <strain evidence="7 8">W</strain>
    </source>
</reference>
<dbReference type="PANTHER" id="PTHR36460:SF1">
    <property type="entry name" value="UPF0132 DOMAIN PROTEIN (AFU_ORTHOLOGUE AFUA_3G10255)"/>
    <property type="match status" value="1"/>
</dbReference>
<dbReference type="PANTHER" id="PTHR36460">
    <property type="entry name" value="UPF0132 DOMAIN PROTEIN (AFU_ORTHOLOGUE AFUA_3G10255)"/>
    <property type="match status" value="1"/>
</dbReference>
<comment type="subcellular location">
    <subcellularLocation>
        <location evidence="1">Membrane</location>
        <topology evidence="1">Multi-pass membrane protein</topology>
    </subcellularLocation>
</comment>
<evidence type="ECO:0000256" key="2">
    <source>
        <dbReference type="ARBA" id="ARBA00022692"/>
    </source>
</evidence>
<feature type="transmembrane region" description="Helical" evidence="6">
    <location>
        <begin position="263"/>
        <end position="282"/>
    </location>
</feature>
<keyword evidence="8" id="KW-1185">Reference proteome</keyword>
<feature type="transmembrane region" description="Helical" evidence="6">
    <location>
        <begin position="6"/>
        <end position="32"/>
    </location>
</feature>
<gene>
    <name evidence="7" type="ORF">V8247_06795</name>
</gene>
<feature type="region of interest" description="Disordered" evidence="5">
    <location>
        <begin position="221"/>
        <end position="242"/>
    </location>
</feature>
<accession>A0ABZ2J730</accession>
<keyword evidence="4 6" id="KW-0472">Membrane</keyword>
<evidence type="ECO:0000256" key="4">
    <source>
        <dbReference type="ARBA" id="ARBA00023136"/>
    </source>
</evidence>
<feature type="transmembrane region" description="Helical" evidence="6">
    <location>
        <begin position="294"/>
        <end position="313"/>
    </location>
</feature>
<dbReference type="Proteomes" id="UP001375370">
    <property type="component" value="Chromosome"/>
</dbReference>
<evidence type="ECO:0000256" key="5">
    <source>
        <dbReference type="SAM" id="MobiDB-lite"/>
    </source>
</evidence>
<dbReference type="RefSeq" id="WP_338737093.1">
    <property type="nucleotide sequence ID" value="NZ_CP146612.1"/>
</dbReference>
<evidence type="ECO:0000256" key="1">
    <source>
        <dbReference type="ARBA" id="ARBA00004141"/>
    </source>
</evidence>
<sequence>MGIGKVILFIFGLIGLLTSSGFLFGGGAIILADNTIKDSDSFYSTRTVQIESNTYAVITGPADIYLGGRWDWGSLATFRIMGSNNDPDGQIFIGIAPTSDINAYLSGVEHSEITQFSMFPHNISYAVHSGVVVPGAPADQSFWTAYAYGTGTETLEWDVESGRYSLLLMNGDGTEGVDLDVEFGLKIAWLIGVGIGLLLMGVIGIIISIILISLAFRSSSNRNPPTQGPAVRAETDSSSATETHDVVVNELADKTGMGLAPNVAALLCYVFGWVTGIIFFILEKDNKYVRFHALQSIIVFGFLSMAGAVLGAWPFFGTIFEAGIGIITLVFWIILMVKAYQGEKYKMPWAGDFAEKQVS</sequence>
<name>A0ABZ2J730_9CHLR</name>
<feature type="transmembrane region" description="Helical" evidence="6">
    <location>
        <begin position="319"/>
        <end position="337"/>
    </location>
</feature>
<keyword evidence="2 6" id="KW-0812">Transmembrane</keyword>
<evidence type="ECO:0000256" key="3">
    <source>
        <dbReference type="ARBA" id="ARBA00022989"/>
    </source>
</evidence>
<evidence type="ECO:0000313" key="7">
    <source>
        <dbReference type="EMBL" id="WWX24961.1"/>
    </source>
</evidence>
<evidence type="ECO:0000313" key="8">
    <source>
        <dbReference type="Proteomes" id="UP001375370"/>
    </source>
</evidence>
<keyword evidence="3 6" id="KW-1133">Transmembrane helix</keyword>
<organism evidence="7 8">
    <name type="scientific">Candidatus Dehalogenimonas loeffleri</name>
    <dbReference type="NCBI Taxonomy" id="3127115"/>
    <lineage>
        <taxon>Bacteria</taxon>
        <taxon>Bacillati</taxon>
        <taxon>Chloroflexota</taxon>
        <taxon>Dehalococcoidia</taxon>
        <taxon>Dehalococcoidales</taxon>
        <taxon>Dehalococcoidaceae</taxon>
        <taxon>Dehalogenimonas</taxon>
    </lineage>
</organism>
<dbReference type="EMBL" id="CP146612">
    <property type="protein sequence ID" value="WWX24961.1"/>
    <property type="molecule type" value="Genomic_DNA"/>
</dbReference>
<dbReference type="InterPro" id="IPR019109">
    <property type="entry name" value="MamF_MmsF"/>
</dbReference>
<dbReference type="Pfam" id="PF09685">
    <property type="entry name" value="MamF_MmsF"/>
    <property type="match status" value="1"/>
</dbReference>
<proteinExistence type="predicted"/>
<feature type="transmembrane region" description="Helical" evidence="6">
    <location>
        <begin position="187"/>
        <end position="216"/>
    </location>
</feature>